<keyword evidence="10" id="KW-1185">Reference proteome</keyword>
<evidence type="ECO:0000256" key="2">
    <source>
        <dbReference type="ARBA" id="ARBA00022475"/>
    </source>
</evidence>
<feature type="transmembrane region" description="Helical" evidence="6">
    <location>
        <begin position="324"/>
        <end position="355"/>
    </location>
</feature>
<gene>
    <name evidence="9" type="ORF">EI427_18590</name>
</gene>
<keyword evidence="5 6" id="KW-0472">Membrane</keyword>
<dbReference type="GO" id="GO:0005886">
    <property type="term" value="C:plasma membrane"/>
    <property type="evidence" value="ECO:0007669"/>
    <property type="project" value="UniProtKB-SubCell"/>
</dbReference>
<evidence type="ECO:0000256" key="4">
    <source>
        <dbReference type="ARBA" id="ARBA00022989"/>
    </source>
</evidence>
<evidence type="ECO:0000259" key="7">
    <source>
        <dbReference type="Pfam" id="PF02687"/>
    </source>
</evidence>
<comment type="subcellular location">
    <subcellularLocation>
        <location evidence="1">Cell membrane</location>
        <topology evidence="1">Multi-pass membrane protein</topology>
    </subcellularLocation>
</comment>
<proteinExistence type="predicted"/>
<dbReference type="OrthoDB" id="5933722at2"/>
<feature type="transmembrane region" description="Helical" evidence="6">
    <location>
        <begin position="420"/>
        <end position="440"/>
    </location>
</feature>
<dbReference type="Pfam" id="PF02687">
    <property type="entry name" value="FtsX"/>
    <property type="match status" value="2"/>
</dbReference>
<evidence type="ECO:0000313" key="9">
    <source>
        <dbReference type="EMBL" id="AZQ64160.1"/>
    </source>
</evidence>
<dbReference type="InterPro" id="IPR003838">
    <property type="entry name" value="ABC3_permease_C"/>
</dbReference>
<protein>
    <submittedName>
        <fullName evidence="9">ABC transporter permease</fullName>
    </submittedName>
</protein>
<name>A0A3Q9FPH0_9BACT</name>
<feature type="transmembrane region" description="Helical" evidence="6">
    <location>
        <begin position="709"/>
        <end position="731"/>
    </location>
</feature>
<sequence length="788" mass="90545">MYKIYFNLAIRNLWKNYQNTLINLLGLTLGLGSALFIFLFYHLETNFDNYYNEDIYRVNYKLNWNGKIYNHAHANYPHGANFKEDIDNIEDYAIIDNPFESNSFYLNNENYKGIKMSVTNNHYLHFFNIPLLKGNKETALKNKEDILISSSFAQRFYPNEDPIGKEVEIYGDQFLIKGIFQDQPTNSHLQYDVLTSIEFMKANDYFLGWGGGSVFNLYLKFKHENEIPNSLAKINKILKDKYEEDNYSVVASIQPITDIHLKSSHLEYDVDTSRSYENYWVIISIGIIILALSLLNFTVLYTAQKDEEVQTLSLMKIYGAHQRDILFSTSVEVSLMIAFAVFVSFLGLILILPFLNQQLNTQVQLSNYPLLILLFYFGVGGLLTFLLSYTSLRGVKKSSLVSSLNGNTQLFNSKGRGEKAILILQFAMVFILSFIGLTIYNQHQYLLKKDLGFQHENVLALNLKALRDLPQKELDTFKQEVKKIAGVETVSFSSQMIGLGLTQNGYKIGDSEKFPNCSALFVDTDFLDCFGLKIKDGETFTSNPNINKHQYLVNDAFTKLDGWEGLGTKVQRNEDDFKVVGIVSDFSFNDLTKEEMPLIISTYPYKDWGGFRYINIKYSSANPISFAHKIEDLWKKDHPDIRTQVFFYDNALMNNYNWLQGQQQVGLFFGIITLLIAIAGLWGITRFSVLKRTKEVSLRRVNGATRGQVILLFNKSYLQWILLSFLIAIPIANYFGNDWLSSFPNRISIDYIAWFILGGFIALLSIVTITKICWKVVNTNPSEVLRDL</sequence>
<keyword evidence="2" id="KW-1003">Cell membrane</keyword>
<feature type="transmembrane region" description="Helical" evidence="6">
    <location>
        <begin position="665"/>
        <end position="689"/>
    </location>
</feature>
<dbReference type="Pfam" id="PF12704">
    <property type="entry name" value="MacB_PCD"/>
    <property type="match status" value="1"/>
</dbReference>
<feature type="domain" description="ABC3 transporter permease C-terminal" evidence="7">
    <location>
        <begin position="284"/>
        <end position="398"/>
    </location>
</feature>
<evidence type="ECO:0000256" key="3">
    <source>
        <dbReference type="ARBA" id="ARBA00022692"/>
    </source>
</evidence>
<dbReference type="EMBL" id="CP034562">
    <property type="protein sequence ID" value="AZQ64160.1"/>
    <property type="molecule type" value="Genomic_DNA"/>
</dbReference>
<evidence type="ECO:0000256" key="6">
    <source>
        <dbReference type="SAM" id="Phobius"/>
    </source>
</evidence>
<dbReference type="InterPro" id="IPR050250">
    <property type="entry name" value="Macrolide_Exporter_MacB"/>
</dbReference>
<evidence type="ECO:0000259" key="8">
    <source>
        <dbReference type="Pfam" id="PF12704"/>
    </source>
</evidence>
<dbReference type="Proteomes" id="UP000267268">
    <property type="component" value="Chromosome 1"/>
</dbReference>
<feature type="domain" description="MacB-like periplasmic core" evidence="8">
    <location>
        <begin position="20"/>
        <end position="228"/>
    </location>
</feature>
<dbReference type="AlphaFoldDB" id="A0A3Q9FPH0"/>
<keyword evidence="3 6" id="KW-0812">Transmembrane</keyword>
<accession>A0A3Q9FPH0</accession>
<dbReference type="KEGG" id="fll:EI427_18590"/>
<evidence type="ECO:0000256" key="5">
    <source>
        <dbReference type="ARBA" id="ARBA00023136"/>
    </source>
</evidence>
<feature type="transmembrane region" description="Helical" evidence="6">
    <location>
        <begin position="367"/>
        <end position="389"/>
    </location>
</feature>
<feature type="transmembrane region" description="Helical" evidence="6">
    <location>
        <begin position="21"/>
        <end position="43"/>
    </location>
</feature>
<feature type="transmembrane region" description="Helical" evidence="6">
    <location>
        <begin position="279"/>
        <end position="303"/>
    </location>
</feature>
<dbReference type="InterPro" id="IPR025857">
    <property type="entry name" value="MacB_PCD"/>
</dbReference>
<evidence type="ECO:0000256" key="1">
    <source>
        <dbReference type="ARBA" id="ARBA00004651"/>
    </source>
</evidence>
<dbReference type="GO" id="GO:0022857">
    <property type="term" value="F:transmembrane transporter activity"/>
    <property type="evidence" value="ECO:0007669"/>
    <property type="project" value="TreeGrafter"/>
</dbReference>
<keyword evidence="4 6" id="KW-1133">Transmembrane helix</keyword>
<reference evidence="9 10" key="1">
    <citation type="submission" date="2018-12" db="EMBL/GenBank/DDBJ databases">
        <title>Flammeovirga pectinis sp. nov., isolated from the gut of the Korean scallop, Patinopecten yessoensis.</title>
        <authorList>
            <person name="Bae J.-W."/>
            <person name="Jeong Y.-S."/>
            <person name="Kang W."/>
        </authorList>
    </citation>
    <scope>NUCLEOTIDE SEQUENCE [LARGE SCALE GENOMIC DNA]</scope>
    <source>
        <strain evidence="9 10">L12M1</strain>
    </source>
</reference>
<organism evidence="9 10">
    <name type="scientific">Flammeovirga pectinis</name>
    <dbReference type="NCBI Taxonomy" id="2494373"/>
    <lineage>
        <taxon>Bacteria</taxon>
        <taxon>Pseudomonadati</taxon>
        <taxon>Bacteroidota</taxon>
        <taxon>Cytophagia</taxon>
        <taxon>Cytophagales</taxon>
        <taxon>Flammeovirgaceae</taxon>
        <taxon>Flammeovirga</taxon>
    </lineage>
</organism>
<dbReference type="RefSeq" id="WP_126617569.1">
    <property type="nucleotide sequence ID" value="NZ_CP034562.1"/>
</dbReference>
<evidence type="ECO:0000313" key="10">
    <source>
        <dbReference type="Proteomes" id="UP000267268"/>
    </source>
</evidence>
<dbReference type="PANTHER" id="PTHR30572">
    <property type="entry name" value="MEMBRANE COMPONENT OF TRANSPORTER-RELATED"/>
    <property type="match status" value="1"/>
</dbReference>
<feature type="transmembrane region" description="Helical" evidence="6">
    <location>
        <begin position="751"/>
        <end position="774"/>
    </location>
</feature>
<feature type="domain" description="ABC3 transporter permease C-terminal" evidence="7">
    <location>
        <begin position="668"/>
        <end position="781"/>
    </location>
</feature>
<dbReference type="PANTHER" id="PTHR30572:SF18">
    <property type="entry name" value="ABC-TYPE MACROLIDE FAMILY EXPORT SYSTEM PERMEASE COMPONENT 2"/>
    <property type="match status" value="1"/>
</dbReference>